<dbReference type="EMBL" id="CP007055">
    <property type="protein sequence ID" value="AHF99167.1"/>
    <property type="molecule type" value="Genomic_DNA"/>
</dbReference>
<evidence type="ECO:0000313" key="1">
    <source>
        <dbReference type="EMBL" id="AHF99167.1"/>
    </source>
</evidence>
<gene>
    <name evidence="1" type="ORF">HALLA_10215</name>
</gene>
<dbReference type="Proteomes" id="UP000019024">
    <property type="component" value="Chromosome"/>
</dbReference>
<sequence length="131" mass="15141">MPAPPCQEENGIVEQWDRIFGALSAEPRRRLLVSLLDARPEEYVNLPEAALLKEIDRDERKLRSQLVHCHLPLLADYDFVRWRTNPFQVRRGPKFEAIEAVLTTLLDRAEEDPPLVAGSSRLEYDSDCRTE</sequence>
<dbReference type="GeneID" id="25144836"/>
<reference evidence="1 2" key="1">
    <citation type="submission" date="2014-01" db="EMBL/GenBank/DDBJ databases">
        <authorList>
            <consortium name="DOE Joint Genome Institute"/>
            <person name="Anderson I."/>
            <person name="Huntemann M."/>
            <person name="Han J."/>
            <person name="Chen A."/>
            <person name="Kyrpides N."/>
            <person name="Mavromatis K."/>
            <person name="Markowitz V."/>
            <person name="Palaniappan K."/>
            <person name="Ivanova N."/>
            <person name="Schaumberg A."/>
            <person name="Pati A."/>
            <person name="Liolios K."/>
            <person name="Nordberg H.P."/>
            <person name="Cantor M.N."/>
            <person name="Hua S.X."/>
            <person name="Woyke T."/>
        </authorList>
    </citation>
    <scope>NUCLEOTIDE SEQUENCE [LARGE SCALE GENOMIC DNA]</scope>
    <source>
        <strain evidence="1 2">XH-48</strain>
    </source>
</reference>
<name>W0JQ91_9EURY</name>
<dbReference type="HOGENOM" id="CLU_131305_5_0_2"/>
<dbReference type="KEGG" id="hlr:HALLA_10215"/>
<organism evidence="1 2">
    <name type="scientific">Halostagnicola larsenii XH-48</name>
    <dbReference type="NCBI Taxonomy" id="797299"/>
    <lineage>
        <taxon>Archaea</taxon>
        <taxon>Methanobacteriati</taxon>
        <taxon>Methanobacteriota</taxon>
        <taxon>Stenosarchaea group</taxon>
        <taxon>Halobacteria</taxon>
        <taxon>Halobacteriales</taxon>
        <taxon>Natrialbaceae</taxon>
        <taxon>Halostagnicola</taxon>
    </lineage>
</organism>
<proteinExistence type="predicted"/>
<evidence type="ECO:0008006" key="3">
    <source>
        <dbReference type="Google" id="ProtNLM"/>
    </source>
</evidence>
<dbReference type="OrthoDB" id="247722at2157"/>
<accession>W0JQ91</accession>
<evidence type="ECO:0000313" key="2">
    <source>
        <dbReference type="Proteomes" id="UP000019024"/>
    </source>
</evidence>
<keyword evidence="2" id="KW-1185">Reference proteome</keyword>
<dbReference type="AlphaFoldDB" id="W0JQ91"/>
<protein>
    <recommendedName>
        <fullName evidence="3">ArsR family transcriptional regulator</fullName>
    </recommendedName>
</protein>
<dbReference type="RefSeq" id="WP_049952375.1">
    <property type="nucleotide sequence ID" value="NZ_CP007055.1"/>
</dbReference>
<dbReference type="eggNOG" id="arCOG03828">
    <property type="taxonomic scope" value="Archaea"/>
</dbReference>